<dbReference type="PROSITE" id="PS50089">
    <property type="entry name" value="ZF_RING_2"/>
    <property type="match status" value="1"/>
</dbReference>
<evidence type="ECO:0000256" key="1">
    <source>
        <dbReference type="PROSITE-ProRule" id="PRU00175"/>
    </source>
</evidence>
<protein>
    <submittedName>
        <fullName evidence="5">Uncharacterized protein</fullName>
    </submittedName>
</protein>
<keyword evidence="1" id="KW-0862">Zinc</keyword>
<feature type="domain" description="VWFA" evidence="4">
    <location>
        <begin position="247"/>
        <end position="450"/>
    </location>
</feature>
<feature type="compositionally biased region" description="Polar residues" evidence="2">
    <location>
        <begin position="630"/>
        <end position="648"/>
    </location>
</feature>
<keyword evidence="1" id="KW-0479">Metal-binding</keyword>
<gene>
    <name evidence="5" type="ORF">IFM89_028763</name>
</gene>
<dbReference type="PROSITE" id="PS50234">
    <property type="entry name" value="VWFA"/>
    <property type="match status" value="1"/>
</dbReference>
<dbReference type="GO" id="GO:0008270">
    <property type="term" value="F:zinc ion binding"/>
    <property type="evidence" value="ECO:0007669"/>
    <property type="project" value="UniProtKB-KW"/>
</dbReference>
<dbReference type="SMART" id="SM00184">
    <property type="entry name" value="RING"/>
    <property type="match status" value="1"/>
</dbReference>
<dbReference type="Gene3D" id="3.40.50.410">
    <property type="entry name" value="von Willebrand factor, type A domain"/>
    <property type="match status" value="1"/>
</dbReference>
<dbReference type="Pfam" id="PF14624">
    <property type="entry name" value="Vwaint"/>
    <property type="match status" value="1"/>
</dbReference>
<dbReference type="CDD" id="cd23114">
    <property type="entry name" value="RING-H2_WAVH2"/>
    <property type="match status" value="1"/>
</dbReference>
<dbReference type="Pfam" id="PF17123">
    <property type="entry name" value="zf-RING_11"/>
    <property type="match status" value="1"/>
</dbReference>
<feature type="compositionally biased region" description="Polar residues" evidence="2">
    <location>
        <begin position="128"/>
        <end position="149"/>
    </location>
</feature>
<feature type="domain" description="RING-type" evidence="3">
    <location>
        <begin position="74"/>
        <end position="118"/>
    </location>
</feature>
<name>A0A835H356_9MAGN</name>
<comment type="caution">
    <text evidence="5">The sequence shown here is derived from an EMBL/GenBank/DDBJ whole genome shotgun (WGS) entry which is preliminary data.</text>
</comment>
<feature type="region of interest" description="Disordered" evidence="2">
    <location>
        <begin position="667"/>
        <end position="693"/>
    </location>
</feature>
<evidence type="ECO:0000259" key="4">
    <source>
        <dbReference type="PROSITE" id="PS50234"/>
    </source>
</evidence>
<dbReference type="InterPro" id="IPR001841">
    <property type="entry name" value="Znf_RING"/>
</dbReference>
<dbReference type="InterPro" id="IPR002035">
    <property type="entry name" value="VWF_A"/>
</dbReference>
<dbReference type="PANTHER" id="PTHR10579:SF146">
    <property type="entry name" value="RING-TYPE DOMAIN-CONTAINING PROTEIN"/>
    <property type="match status" value="1"/>
</dbReference>
<dbReference type="Pfam" id="PF00092">
    <property type="entry name" value="VWA"/>
    <property type="match status" value="1"/>
</dbReference>
<evidence type="ECO:0000259" key="3">
    <source>
        <dbReference type="PROSITE" id="PS50089"/>
    </source>
</evidence>
<dbReference type="OrthoDB" id="687730at2759"/>
<dbReference type="SUPFAM" id="SSF53300">
    <property type="entry name" value="vWA-like"/>
    <property type="match status" value="1"/>
</dbReference>
<feature type="compositionally biased region" description="Polar residues" evidence="2">
    <location>
        <begin position="680"/>
        <end position="693"/>
    </location>
</feature>
<sequence>MEKTWNKLKKAMSLKLFSSKKLTSTSSGSFDYPFDVSQVDLKPQISQSSSSGGRRFSRNSTFSSGSRSTKQNICSICLGSMKPGQGHAIFTAECSHTFHFKCITSNVKHGNHVCPVCRSTWKLMPVHTTTAPTDSQSSPVVGSSATRVTPMNPLPDERRAHRLPNQRAFWCESHHFKDDEPLCHINDSLDLTSPLAVSADQLVTIKAFPEVPAVGAAESLAAFTVLVGVQAPPLSEDTHQQARAPIDLVTVLDVSGSMKGTKLVLLKNAVRFVISNLGPADRLSIIAFSSTARRIFPLRRMSDVGRDCATLAIDSLVSSGGTNIAEGLNKGVQVLEQRRERNPVASIILLSDGKDTYSTTFGIDHQSPHHQDSLNSRWISYFLQLLPHAICPSNGVVVGDNSLPPIPVHTFGIGADHDATCMHAISDVSGGTFSFIQDVNIIQDAFARCIGGLLSVVAQQLKLKIIPLSPGVRICSIPSGKHTSEISNNGERGVVDVGDLYADEEKDFLVQVSLPVLSAAEESEELDPATPLLFLNAPTRTWYQRGSPWERNRLLVLKAIAEAQGLAERGNIEGAQTILEKQRVALLSSASAQTGDRLCKSLEAELNEIKERMGSQKLYQESGRAYTLSGMSSHSWQRTTTRGDNSKTISRDGYETPSMVTMVTKSQTSFQKRDYPKPVQSLNKSCSTGRGRA</sequence>
<keyword evidence="1" id="KW-0863">Zinc-finger</keyword>
<evidence type="ECO:0000256" key="2">
    <source>
        <dbReference type="SAM" id="MobiDB-lite"/>
    </source>
</evidence>
<feature type="region of interest" description="Disordered" evidence="2">
    <location>
        <begin position="630"/>
        <end position="653"/>
    </location>
</feature>
<dbReference type="PANTHER" id="PTHR10579">
    <property type="entry name" value="CALCIUM-ACTIVATED CHLORIDE CHANNEL REGULATOR"/>
    <property type="match status" value="1"/>
</dbReference>
<dbReference type="Gene3D" id="3.30.40.10">
    <property type="entry name" value="Zinc/RING finger domain, C3HC4 (zinc finger)"/>
    <property type="match status" value="1"/>
</dbReference>
<feature type="region of interest" description="Disordered" evidence="2">
    <location>
        <begin position="44"/>
        <end position="68"/>
    </location>
</feature>
<proteinExistence type="predicted"/>
<dbReference type="CDD" id="cd01466">
    <property type="entry name" value="vWA_C3HC4_type"/>
    <property type="match status" value="1"/>
</dbReference>
<feature type="compositionally biased region" description="Low complexity" evidence="2">
    <location>
        <begin position="46"/>
        <end position="68"/>
    </location>
</feature>
<organism evidence="5 6">
    <name type="scientific">Coptis chinensis</name>
    <dbReference type="NCBI Taxonomy" id="261450"/>
    <lineage>
        <taxon>Eukaryota</taxon>
        <taxon>Viridiplantae</taxon>
        <taxon>Streptophyta</taxon>
        <taxon>Embryophyta</taxon>
        <taxon>Tracheophyta</taxon>
        <taxon>Spermatophyta</taxon>
        <taxon>Magnoliopsida</taxon>
        <taxon>Ranunculales</taxon>
        <taxon>Ranunculaceae</taxon>
        <taxon>Coptidoideae</taxon>
        <taxon>Coptis</taxon>
    </lineage>
</organism>
<feature type="region of interest" description="Disordered" evidence="2">
    <location>
        <begin position="128"/>
        <end position="158"/>
    </location>
</feature>
<dbReference type="InterPro" id="IPR051266">
    <property type="entry name" value="CLCR"/>
</dbReference>
<dbReference type="SMART" id="SM00327">
    <property type="entry name" value="VWA"/>
    <property type="match status" value="1"/>
</dbReference>
<evidence type="ECO:0000313" key="6">
    <source>
        <dbReference type="Proteomes" id="UP000631114"/>
    </source>
</evidence>
<reference evidence="5 6" key="1">
    <citation type="submission" date="2020-10" db="EMBL/GenBank/DDBJ databases">
        <title>The Coptis chinensis genome and diversification of protoberbering-type alkaloids.</title>
        <authorList>
            <person name="Wang B."/>
            <person name="Shu S."/>
            <person name="Song C."/>
            <person name="Liu Y."/>
        </authorList>
    </citation>
    <scope>NUCLEOTIDE SEQUENCE [LARGE SCALE GENOMIC DNA]</scope>
    <source>
        <strain evidence="5">HL-2020</strain>
        <tissue evidence="5">Leaf</tissue>
    </source>
</reference>
<dbReference type="InterPro" id="IPR013083">
    <property type="entry name" value="Znf_RING/FYVE/PHD"/>
</dbReference>
<dbReference type="InterPro" id="IPR036465">
    <property type="entry name" value="vWFA_dom_sf"/>
</dbReference>
<dbReference type="SUPFAM" id="SSF57850">
    <property type="entry name" value="RING/U-box"/>
    <property type="match status" value="1"/>
</dbReference>
<dbReference type="Proteomes" id="UP000631114">
    <property type="component" value="Unassembled WGS sequence"/>
</dbReference>
<keyword evidence="6" id="KW-1185">Reference proteome</keyword>
<dbReference type="InterPro" id="IPR032838">
    <property type="entry name" value="Vwaint_dom"/>
</dbReference>
<dbReference type="EMBL" id="JADFTS010000009">
    <property type="protein sequence ID" value="KAF9589828.1"/>
    <property type="molecule type" value="Genomic_DNA"/>
</dbReference>
<dbReference type="AlphaFoldDB" id="A0A835H356"/>
<evidence type="ECO:0000313" key="5">
    <source>
        <dbReference type="EMBL" id="KAF9589828.1"/>
    </source>
</evidence>
<accession>A0A835H356</accession>